<sequence length="118" mass="13581">MNKVSAGKIIGKINRLSLPAVIIIASLILGGFYYAGESGRQKQDKREYVSKRKMECYNIEQKERENWNNVAGSGYSEDKDACFVRYKKDYKGINCDEEYKDTPTLQSQCKLSIFTKEF</sequence>
<evidence type="ECO:0000256" key="1">
    <source>
        <dbReference type="SAM" id="Phobius"/>
    </source>
</evidence>
<dbReference type="Proteomes" id="UP000033980">
    <property type="component" value="Unassembled WGS sequence"/>
</dbReference>
<name>A0A0G1D4J8_9BACT</name>
<protein>
    <submittedName>
        <fullName evidence="2">Uncharacterized protein</fullName>
    </submittedName>
</protein>
<reference evidence="2 3" key="1">
    <citation type="journal article" date="2015" name="Nature">
        <title>rRNA introns, odd ribosomes, and small enigmatic genomes across a large radiation of phyla.</title>
        <authorList>
            <person name="Brown C.T."/>
            <person name="Hug L.A."/>
            <person name="Thomas B.C."/>
            <person name="Sharon I."/>
            <person name="Castelle C.J."/>
            <person name="Singh A."/>
            <person name="Wilkins M.J."/>
            <person name="Williams K.H."/>
            <person name="Banfield J.F."/>
        </authorList>
    </citation>
    <scope>NUCLEOTIDE SEQUENCE [LARGE SCALE GENOMIC DNA]</scope>
</reference>
<accession>A0A0G1D4J8</accession>
<keyword evidence="1" id="KW-0812">Transmembrane</keyword>
<dbReference type="EMBL" id="LCFK01000041">
    <property type="protein sequence ID" value="KKS92629.1"/>
    <property type="molecule type" value="Genomic_DNA"/>
</dbReference>
<feature type="transmembrane region" description="Helical" evidence="1">
    <location>
        <begin position="16"/>
        <end position="36"/>
    </location>
</feature>
<evidence type="ECO:0000313" key="3">
    <source>
        <dbReference type="Proteomes" id="UP000033980"/>
    </source>
</evidence>
<gene>
    <name evidence="2" type="ORF">UV68_C0041G0016</name>
</gene>
<keyword evidence="1" id="KW-1133">Transmembrane helix</keyword>
<comment type="caution">
    <text evidence="2">The sequence shown here is derived from an EMBL/GenBank/DDBJ whole genome shotgun (WGS) entry which is preliminary data.</text>
</comment>
<organism evidence="2 3">
    <name type="scientific">Candidatus Collierbacteria bacterium GW2011_GWC2_43_12</name>
    <dbReference type="NCBI Taxonomy" id="1618390"/>
    <lineage>
        <taxon>Bacteria</taxon>
        <taxon>Candidatus Collieribacteriota</taxon>
    </lineage>
</organism>
<dbReference type="AlphaFoldDB" id="A0A0G1D4J8"/>
<proteinExistence type="predicted"/>
<keyword evidence="1" id="KW-0472">Membrane</keyword>
<evidence type="ECO:0000313" key="2">
    <source>
        <dbReference type="EMBL" id="KKS92629.1"/>
    </source>
</evidence>